<reference evidence="12" key="1">
    <citation type="submission" date="2020-08" db="EMBL/GenBank/DDBJ databases">
        <title>Genome public.</title>
        <authorList>
            <person name="Liu C."/>
            <person name="Sun Q."/>
        </authorList>
    </citation>
    <scope>NUCLEOTIDE SEQUENCE</scope>
    <source>
        <strain evidence="12">NSJ-12</strain>
    </source>
</reference>
<dbReference type="PRINTS" id="PR00301">
    <property type="entry name" value="HEATSHOCK70"/>
</dbReference>
<comment type="pathway">
    <text evidence="7 9">Carbohydrate degradation; L-arabinose degradation via L-ribulose; D-xylulose 5-phosphate from L-arabinose (bacterial route): step 2/3.</text>
</comment>
<dbReference type="RefSeq" id="WP_249332177.1">
    <property type="nucleotide sequence ID" value="NZ_JACRSY010000007.1"/>
</dbReference>
<keyword evidence="13" id="KW-1185">Reference proteome</keyword>
<dbReference type="GO" id="GO:0019150">
    <property type="term" value="F:D-ribulokinase activity"/>
    <property type="evidence" value="ECO:0007669"/>
    <property type="project" value="TreeGrafter"/>
</dbReference>
<evidence type="ECO:0000256" key="8">
    <source>
        <dbReference type="NCBIfam" id="TIGR01234"/>
    </source>
</evidence>
<evidence type="ECO:0000256" key="1">
    <source>
        <dbReference type="ARBA" id="ARBA00022679"/>
    </source>
</evidence>
<evidence type="ECO:0000256" key="4">
    <source>
        <dbReference type="ARBA" id="ARBA00022840"/>
    </source>
</evidence>
<dbReference type="InterPro" id="IPR000577">
    <property type="entry name" value="Carb_kinase_FGGY"/>
</dbReference>
<gene>
    <name evidence="7" type="primary">araB</name>
    <name evidence="12" type="ORF">H8718_05680</name>
</gene>
<keyword evidence="3 7" id="KW-0418">Kinase</keyword>
<evidence type="ECO:0000256" key="9">
    <source>
        <dbReference type="RuleBase" id="RU003455"/>
    </source>
</evidence>
<dbReference type="EC" id="2.7.1.16" evidence="7 8"/>
<evidence type="ECO:0000259" key="10">
    <source>
        <dbReference type="Pfam" id="PF00370"/>
    </source>
</evidence>
<dbReference type="HAMAP" id="MF_00520">
    <property type="entry name" value="Ribulokinase"/>
    <property type="match status" value="1"/>
</dbReference>
<dbReference type="InterPro" id="IPR043129">
    <property type="entry name" value="ATPase_NBD"/>
</dbReference>
<dbReference type="Pfam" id="PF00370">
    <property type="entry name" value="FGGY_N"/>
    <property type="match status" value="1"/>
</dbReference>
<dbReference type="NCBIfam" id="NF003154">
    <property type="entry name" value="PRK04123.1"/>
    <property type="match status" value="1"/>
</dbReference>
<accession>A0A926IDM5</accession>
<keyword evidence="4 7" id="KW-0067">ATP-binding</keyword>
<dbReference type="Gene3D" id="3.30.420.40">
    <property type="match status" value="2"/>
</dbReference>
<protein>
    <recommendedName>
        <fullName evidence="7 8">Ribulokinase</fullName>
        <ecNumber evidence="7 8">2.7.1.16</ecNumber>
    </recommendedName>
</protein>
<keyword evidence="5 7" id="KW-0054">Arabinose catabolism</keyword>
<comment type="caution">
    <text evidence="12">The sequence shown here is derived from an EMBL/GenBank/DDBJ whole genome shotgun (WGS) entry which is preliminary data.</text>
</comment>
<dbReference type="InterPro" id="IPR018485">
    <property type="entry name" value="FGGY_C"/>
</dbReference>
<sequence>MDKKYVIGIDYGSDSCRGVIVDTTNGAELASHVFYYPRWQKGLYCNADKFQFRQHPLDYIEGLKAVIVNTVEKVGTEVTKNIVGISVDTTGSTPCAINKEGTPLALLPEFAENPNAMFILWKDHTAVREAAEITNYAKTWGGTDYTQYIGGVYSSEWFWAKLLKVIRDDEAVREAAYSWVEHCDWIPALLTGVKDAKAIKRGRCAAGHKVMWHEAYNGLPSEEFFKGIDPLLEGMRDRMFEETYTADEVAGTLTKEWAKTLGLPEGIKVGCGAFDCHMGAVGGNIRPKALVKVMGTSTCDILMEDMEIMKDILVEGICGQVDGSVIKGMLGMEAGQSAFGDVYAWYKKLLGWPLKHVPEVQRAEIEKKMLYELEKEASEVDPVESGVIAIDWMNGRRTPYANQNLKGAILGISLGTDAAKIYRALIEATAYGARAIVEQFRKCGAEINEVIAIGGVAKKSPLNMQIVANVLGMPINVAQAEQAVALGAAIFASVVGGVYETVEEAQAHMASPTEKVYLPEPGMVKVYNKLYQEYAEIGGFIERGSKLC</sequence>
<dbReference type="PIRSF" id="PIRSF000538">
    <property type="entry name" value="GlpK"/>
    <property type="match status" value="1"/>
</dbReference>
<keyword evidence="1 7" id="KW-0808">Transferase</keyword>
<dbReference type="GO" id="GO:0005524">
    <property type="term" value="F:ATP binding"/>
    <property type="evidence" value="ECO:0007669"/>
    <property type="project" value="UniProtKB-UniRule"/>
</dbReference>
<evidence type="ECO:0000256" key="7">
    <source>
        <dbReference type="HAMAP-Rule" id="MF_00520"/>
    </source>
</evidence>
<comment type="catalytic activity">
    <reaction evidence="7 9">
        <text>L-ribulose + ATP = L-ribulose 5-phosphate + ADP + H(+)</text>
        <dbReference type="Rhea" id="RHEA:22072"/>
        <dbReference type="ChEBI" id="CHEBI:15378"/>
        <dbReference type="ChEBI" id="CHEBI:16880"/>
        <dbReference type="ChEBI" id="CHEBI:30616"/>
        <dbReference type="ChEBI" id="CHEBI:58226"/>
        <dbReference type="ChEBI" id="CHEBI:456216"/>
        <dbReference type="EC" id="2.7.1.16"/>
    </reaction>
</comment>
<dbReference type="PANTHER" id="PTHR43435:SF4">
    <property type="entry name" value="FGGY CARBOHYDRATE KINASE DOMAIN-CONTAINING PROTEIN"/>
    <property type="match status" value="1"/>
</dbReference>
<dbReference type="PANTHER" id="PTHR43435">
    <property type="entry name" value="RIBULOKINASE"/>
    <property type="match status" value="1"/>
</dbReference>
<keyword evidence="2 7" id="KW-0547">Nucleotide-binding</keyword>
<dbReference type="Pfam" id="PF02782">
    <property type="entry name" value="FGGY_C"/>
    <property type="match status" value="1"/>
</dbReference>
<evidence type="ECO:0000256" key="2">
    <source>
        <dbReference type="ARBA" id="ARBA00022741"/>
    </source>
</evidence>
<dbReference type="NCBIfam" id="TIGR01234">
    <property type="entry name" value="L-ribulokinase"/>
    <property type="match status" value="1"/>
</dbReference>
<name>A0A926IDM5_9FIRM</name>
<dbReference type="Proteomes" id="UP000655830">
    <property type="component" value="Unassembled WGS sequence"/>
</dbReference>
<evidence type="ECO:0000256" key="3">
    <source>
        <dbReference type="ARBA" id="ARBA00022777"/>
    </source>
</evidence>
<dbReference type="InterPro" id="IPR005929">
    <property type="entry name" value="Ribulokinase"/>
</dbReference>
<evidence type="ECO:0000256" key="6">
    <source>
        <dbReference type="ARBA" id="ARBA00023277"/>
    </source>
</evidence>
<comment type="similarity">
    <text evidence="7 9">Belongs to the ribulokinase family.</text>
</comment>
<dbReference type="InterPro" id="IPR018484">
    <property type="entry name" value="FGGY_N"/>
</dbReference>
<proteinExistence type="inferred from homology"/>
<evidence type="ECO:0000313" key="12">
    <source>
        <dbReference type="EMBL" id="MBC8579024.1"/>
    </source>
</evidence>
<evidence type="ECO:0000313" key="13">
    <source>
        <dbReference type="Proteomes" id="UP000655830"/>
    </source>
</evidence>
<feature type="domain" description="Carbohydrate kinase FGGY C-terminal" evidence="11">
    <location>
        <begin position="291"/>
        <end position="494"/>
    </location>
</feature>
<organism evidence="12 13">
    <name type="scientific">Zhenhengia yiwuensis</name>
    <dbReference type="NCBI Taxonomy" id="2763666"/>
    <lineage>
        <taxon>Bacteria</taxon>
        <taxon>Bacillati</taxon>
        <taxon>Bacillota</taxon>
        <taxon>Clostridia</taxon>
        <taxon>Lachnospirales</taxon>
        <taxon>Lachnospiraceae</taxon>
        <taxon>Zhenhengia</taxon>
    </lineage>
</organism>
<dbReference type="CDD" id="cd07781">
    <property type="entry name" value="ASKHA_NBD_FGGY_L-RBK"/>
    <property type="match status" value="1"/>
</dbReference>
<dbReference type="GO" id="GO:0019569">
    <property type="term" value="P:L-arabinose catabolic process to D-xylulose 5-phosphate"/>
    <property type="evidence" value="ECO:0007669"/>
    <property type="project" value="UniProtKB-UniRule"/>
</dbReference>
<comment type="catalytic activity">
    <reaction evidence="7">
        <text>D-ribulose + ATP = D-ribulose 5-phosphate + ADP + H(+)</text>
        <dbReference type="Rhea" id="RHEA:17601"/>
        <dbReference type="ChEBI" id="CHEBI:15378"/>
        <dbReference type="ChEBI" id="CHEBI:17173"/>
        <dbReference type="ChEBI" id="CHEBI:30616"/>
        <dbReference type="ChEBI" id="CHEBI:58121"/>
        <dbReference type="ChEBI" id="CHEBI:456216"/>
        <dbReference type="EC" id="2.7.1.16"/>
    </reaction>
</comment>
<dbReference type="AlphaFoldDB" id="A0A926IDM5"/>
<dbReference type="EMBL" id="JACRSY010000007">
    <property type="protein sequence ID" value="MBC8579024.1"/>
    <property type="molecule type" value="Genomic_DNA"/>
</dbReference>
<dbReference type="GO" id="GO:0008741">
    <property type="term" value="F:ribulokinase activity"/>
    <property type="evidence" value="ECO:0007669"/>
    <property type="project" value="UniProtKB-UniRule"/>
</dbReference>
<feature type="domain" description="Carbohydrate kinase FGGY N-terminal" evidence="10">
    <location>
        <begin position="5"/>
        <end position="282"/>
    </location>
</feature>
<dbReference type="SUPFAM" id="SSF53067">
    <property type="entry name" value="Actin-like ATPase domain"/>
    <property type="match status" value="2"/>
</dbReference>
<dbReference type="GO" id="GO:0005737">
    <property type="term" value="C:cytoplasm"/>
    <property type="evidence" value="ECO:0007669"/>
    <property type="project" value="TreeGrafter"/>
</dbReference>
<evidence type="ECO:0000259" key="11">
    <source>
        <dbReference type="Pfam" id="PF02782"/>
    </source>
</evidence>
<evidence type="ECO:0000256" key="5">
    <source>
        <dbReference type="ARBA" id="ARBA00022935"/>
    </source>
</evidence>
<keyword evidence="6 7" id="KW-0119">Carbohydrate metabolism</keyword>